<dbReference type="EMBL" id="JBDJPC010000010">
    <property type="protein sequence ID" value="KAL1490425.1"/>
    <property type="molecule type" value="Genomic_DNA"/>
</dbReference>
<keyword evidence="4" id="KW-1185">Reference proteome</keyword>
<evidence type="ECO:0000313" key="3">
    <source>
        <dbReference type="EMBL" id="KAL1490425.1"/>
    </source>
</evidence>
<dbReference type="GO" id="GO:0005694">
    <property type="term" value="C:chromosome"/>
    <property type="evidence" value="ECO:0007669"/>
    <property type="project" value="UniProtKB-ARBA"/>
</dbReference>
<evidence type="ECO:0000256" key="1">
    <source>
        <dbReference type="ARBA" id="ARBA00010343"/>
    </source>
</evidence>
<reference evidence="3 4" key="1">
    <citation type="submission" date="2024-05" db="EMBL/GenBank/DDBJ databases">
        <title>Genetic variation in Jamaican populations of the coffee berry borer (Hypothenemus hampei).</title>
        <authorList>
            <person name="Errbii M."/>
            <person name="Myrie A."/>
        </authorList>
    </citation>
    <scope>NUCLEOTIDE SEQUENCE [LARGE SCALE GENOMIC DNA]</scope>
    <source>
        <strain evidence="3">JA-Hopewell-2020-01-JO</strain>
        <tissue evidence="3">Whole body</tissue>
    </source>
</reference>
<dbReference type="SUPFAM" id="SSF47113">
    <property type="entry name" value="Histone-fold"/>
    <property type="match status" value="1"/>
</dbReference>
<protein>
    <recommendedName>
        <fullName evidence="2">Core Histone H2A/H2B/H3 domain-containing protein</fullName>
    </recommendedName>
</protein>
<proteinExistence type="inferred from homology"/>
<dbReference type="Proteomes" id="UP001566132">
    <property type="component" value="Unassembled WGS sequence"/>
</dbReference>
<dbReference type="InterPro" id="IPR000164">
    <property type="entry name" value="Histone_H3/CENP-A"/>
</dbReference>
<name>A0ABD1E762_HYPHA</name>
<dbReference type="PANTHER" id="PTHR11426">
    <property type="entry name" value="HISTONE H3"/>
    <property type="match status" value="1"/>
</dbReference>
<evidence type="ECO:0000313" key="4">
    <source>
        <dbReference type="Proteomes" id="UP001566132"/>
    </source>
</evidence>
<dbReference type="SMART" id="SM00428">
    <property type="entry name" value="H3"/>
    <property type="match status" value="1"/>
</dbReference>
<dbReference type="PRINTS" id="PR00622">
    <property type="entry name" value="HISTONEH3"/>
</dbReference>
<dbReference type="InterPro" id="IPR007125">
    <property type="entry name" value="H2A/H2B/H3"/>
</dbReference>
<dbReference type="PROSITE" id="PS00959">
    <property type="entry name" value="HISTONE_H3_2"/>
    <property type="match status" value="1"/>
</dbReference>
<sequence>MVRPKNPKPKKSSRKKTIEYITYRKKESCSRKVFREMVYFQRLTENLIPKLPFSRLVREIMQGIDGQHRAIQAKAMEALQISAEYYIVDLFCDAKKAAIHAHRQTVRPTDIKLALDLRGLSDVVTKSLN</sequence>
<feature type="domain" description="Core Histone H2A/H2B/H3" evidence="2">
    <location>
        <begin position="41"/>
        <end position="115"/>
    </location>
</feature>
<dbReference type="AlphaFoldDB" id="A0ABD1E762"/>
<comment type="caution">
    <text evidence="3">The sequence shown here is derived from an EMBL/GenBank/DDBJ whole genome shotgun (WGS) entry which is preliminary data.</text>
</comment>
<dbReference type="Gene3D" id="1.10.20.10">
    <property type="entry name" value="Histone, subunit A"/>
    <property type="match status" value="1"/>
</dbReference>
<organism evidence="3 4">
    <name type="scientific">Hypothenemus hampei</name>
    <name type="common">Coffee berry borer</name>
    <dbReference type="NCBI Taxonomy" id="57062"/>
    <lineage>
        <taxon>Eukaryota</taxon>
        <taxon>Metazoa</taxon>
        <taxon>Ecdysozoa</taxon>
        <taxon>Arthropoda</taxon>
        <taxon>Hexapoda</taxon>
        <taxon>Insecta</taxon>
        <taxon>Pterygota</taxon>
        <taxon>Neoptera</taxon>
        <taxon>Endopterygota</taxon>
        <taxon>Coleoptera</taxon>
        <taxon>Polyphaga</taxon>
        <taxon>Cucujiformia</taxon>
        <taxon>Curculionidae</taxon>
        <taxon>Scolytinae</taxon>
        <taxon>Hypothenemus</taxon>
    </lineage>
</organism>
<dbReference type="InterPro" id="IPR009072">
    <property type="entry name" value="Histone-fold"/>
</dbReference>
<evidence type="ECO:0000259" key="2">
    <source>
        <dbReference type="Pfam" id="PF00125"/>
    </source>
</evidence>
<gene>
    <name evidence="3" type="ORF">ABEB36_013124</name>
</gene>
<accession>A0ABD1E762</accession>
<dbReference type="Pfam" id="PF00125">
    <property type="entry name" value="Histone"/>
    <property type="match status" value="1"/>
</dbReference>
<comment type="similarity">
    <text evidence="1">Belongs to the histone H3 family.</text>
</comment>